<organism evidence="1 2">
    <name type="scientific">Dryococelus australis</name>
    <dbReference type="NCBI Taxonomy" id="614101"/>
    <lineage>
        <taxon>Eukaryota</taxon>
        <taxon>Metazoa</taxon>
        <taxon>Ecdysozoa</taxon>
        <taxon>Arthropoda</taxon>
        <taxon>Hexapoda</taxon>
        <taxon>Insecta</taxon>
        <taxon>Pterygota</taxon>
        <taxon>Neoptera</taxon>
        <taxon>Polyneoptera</taxon>
        <taxon>Phasmatodea</taxon>
        <taxon>Verophasmatodea</taxon>
        <taxon>Anareolatae</taxon>
        <taxon>Phasmatidae</taxon>
        <taxon>Eurycanthinae</taxon>
        <taxon>Dryococelus</taxon>
    </lineage>
</organism>
<accession>A0ABQ9GRC0</accession>
<comment type="caution">
    <text evidence="1">The sequence shown here is derived from an EMBL/GenBank/DDBJ whole genome shotgun (WGS) entry which is preliminary data.</text>
</comment>
<evidence type="ECO:0000313" key="1">
    <source>
        <dbReference type="EMBL" id="KAJ8874591.1"/>
    </source>
</evidence>
<dbReference type="Proteomes" id="UP001159363">
    <property type="component" value="Chromosome 9"/>
</dbReference>
<name>A0ABQ9GRC0_9NEOP</name>
<gene>
    <name evidence="1" type="ORF">PR048_025457</name>
</gene>
<proteinExistence type="predicted"/>
<sequence length="333" mass="37216">MRNKKLFLQKPAVVVERLDCSPPTKANRDPRPGHFRIFASGNRVGCCNCSAGFLGDLMFPTPLHFGVVPLSPHFSLIGSQDLPWLHYSPPTWANRALFPAESLPEFRTWESCRTISLVSGFTRPRIPALLHPHFTSTTPALKTLVSHLTKVAQSHCRQPQRKHGNDARYSAAPFQTPVRVSSVIETRTCCGNGRDDRAVLWTIGEPLTHHGSPLLLHPHILADHTSPISKRSVARGLLPVSFLRVYAETLYARDDLMQVDALESLALTTFPELHRAQIFRRGNEVFVVIHVPRQTSYCRNEIAESGGARRNRKDARVVLGGLTPPPLAKFSRR</sequence>
<evidence type="ECO:0000313" key="2">
    <source>
        <dbReference type="Proteomes" id="UP001159363"/>
    </source>
</evidence>
<protein>
    <submittedName>
        <fullName evidence="1">Uncharacterized protein</fullName>
    </submittedName>
</protein>
<dbReference type="EMBL" id="JARBHB010000010">
    <property type="protein sequence ID" value="KAJ8874591.1"/>
    <property type="molecule type" value="Genomic_DNA"/>
</dbReference>
<keyword evidence="2" id="KW-1185">Reference proteome</keyword>
<reference evidence="1 2" key="1">
    <citation type="submission" date="2023-02" db="EMBL/GenBank/DDBJ databases">
        <title>LHISI_Scaffold_Assembly.</title>
        <authorList>
            <person name="Stuart O.P."/>
            <person name="Cleave R."/>
            <person name="Magrath M.J.L."/>
            <person name="Mikheyev A.S."/>
        </authorList>
    </citation>
    <scope>NUCLEOTIDE SEQUENCE [LARGE SCALE GENOMIC DNA]</scope>
    <source>
        <strain evidence="1">Daus_M_001</strain>
        <tissue evidence="1">Leg muscle</tissue>
    </source>
</reference>